<dbReference type="EMBL" id="JAFJMO010000019">
    <property type="protein sequence ID" value="KAJ8250002.1"/>
    <property type="molecule type" value="Genomic_DNA"/>
</dbReference>
<dbReference type="Gene3D" id="3.40.50.300">
    <property type="entry name" value="P-loop containing nucleotide triphosphate hydrolases"/>
    <property type="match status" value="2"/>
</dbReference>
<dbReference type="GO" id="GO:0005524">
    <property type="term" value="F:ATP binding"/>
    <property type="evidence" value="ECO:0007669"/>
    <property type="project" value="UniProtKB-KW"/>
</dbReference>
<dbReference type="OrthoDB" id="6513042at2759"/>
<comment type="subcellular location">
    <subcellularLocation>
        <location evidence="1">Cytoplasm</location>
    </subcellularLocation>
</comment>
<dbReference type="Proteomes" id="UP001152803">
    <property type="component" value="Unassembled WGS sequence"/>
</dbReference>
<keyword evidence="8" id="KW-0067">ATP-binding</keyword>
<evidence type="ECO:0000259" key="11">
    <source>
        <dbReference type="Pfam" id="PF13086"/>
    </source>
</evidence>
<evidence type="ECO:0000256" key="10">
    <source>
        <dbReference type="SAM" id="MobiDB-lite"/>
    </source>
</evidence>
<feature type="domain" description="DNA2/NAM7 helicase-like C-terminal" evidence="12">
    <location>
        <begin position="949"/>
        <end position="1158"/>
    </location>
</feature>
<feature type="domain" description="DNA2/NAM7 helicase helicase" evidence="11">
    <location>
        <begin position="759"/>
        <end position="855"/>
    </location>
</feature>
<dbReference type="Pfam" id="PF14444">
    <property type="entry name" value="S1-like"/>
    <property type="match status" value="1"/>
</dbReference>
<dbReference type="InterPro" id="IPR049080">
    <property type="entry name" value="MOV-10-like_beta-barrel"/>
</dbReference>
<evidence type="ECO:0000256" key="2">
    <source>
        <dbReference type="ARBA" id="ARBA00005601"/>
    </source>
</evidence>
<feature type="domain" description="S1-like RNA binding" evidence="13">
    <location>
        <begin position="56"/>
        <end position="96"/>
    </location>
</feature>
<dbReference type="InterPro" id="IPR041679">
    <property type="entry name" value="DNA2/NAM7-like_C"/>
</dbReference>
<dbReference type="InterPro" id="IPR041677">
    <property type="entry name" value="DNA2/NAM7_AAA_11"/>
</dbReference>
<dbReference type="GO" id="GO:0016787">
    <property type="term" value="F:hydrolase activity"/>
    <property type="evidence" value="ECO:0007669"/>
    <property type="project" value="UniProtKB-KW"/>
</dbReference>
<feature type="region of interest" description="Disordered" evidence="10">
    <location>
        <begin position="695"/>
        <end position="718"/>
    </location>
</feature>
<dbReference type="Pfam" id="PF21634">
    <property type="entry name" value="MOV-10_beta-barrel"/>
    <property type="match status" value="1"/>
</dbReference>
<comment type="similarity">
    <text evidence="2">Belongs to the DNA2/NAM7 helicase family. SDE3 subfamily.</text>
</comment>
<feature type="domain" description="DNA2/NAM7 helicase helicase" evidence="11">
    <location>
        <begin position="871"/>
        <end position="940"/>
    </location>
</feature>
<evidence type="ECO:0000256" key="4">
    <source>
        <dbReference type="ARBA" id="ARBA00022490"/>
    </source>
</evidence>
<feature type="compositionally biased region" description="Acidic residues" evidence="10">
    <location>
        <begin position="698"/>
        <end position="711"/>
    </location>
</feature>
<name>A0A9Q1CW10_CONCO</name>
<gene>
    <name evidence="15" type="ORF">COCON_G00232180</name>
</gene>
<feature type="domain" description="Helicase MOV-10-like beta-barrel" evidence="14">
    <location>
        <begin position="580"/>
        <end position="646"/>
    </location>
</feature>
<dbReference type="CDD" id="cd18078">
    <property type="entry name" value="DEXXQc_Mov10L1"/>
    <property type="match status" value="1"/>
</dbReference>
<evidence type="ECO:0000256" key="9">
    <source>
        <dbReference type="ARBA" id="ARBA00047984"/>
    </source>
</evidence>
<evidence type="ECO:0000256" key="1">
    <source>
        <dbReference type="ARBA" id="ARBA00004496"/>
    </source>
</evidence>
<accession>A0A9Q1CW10</accession>
<proteinExistence type="inferred from homology"/>
<evidence type="ECO:0000259" key="13">
    <source>
        <dbReference type="Pfam" id="PF14444"/>
    </source>
</evidence>
<dbReference type="FunFam" id="3.40.50.300:FF:000864">
    <property type="entry name" value="Mov10-like RISC complex RNA helicase 1"/>
    <property type="match status" value="1"/>
</dbReference>
<dbReference type="SUPFAM" id="SSF52540">
    <property type="entry name" value="P-loop containing nucleoside triphosphate hydrolases"/>
    <property type="match status" value="1"/>
</dbReference>
<dbReference type="PANTHER" id="PTHR45418">
    <property type="entry name" value="CANCER/TESTIS ANTIGEN 55"/>
    <property type="match status" value="1"/>
</dbReference>
<dbReference type="InterPro" id="IPR027417">
    <property type="entry name" value="P-loop_NTPase"/>
</dbReference>
<dbReference type="Pfam" id="PF13086">
    <property type="entry name" value="AAA_11"/>
    <property type="match status" value="2"/>
</dbReference>
<evidence type="ECO:0000256" key="8">
    <source>
        <dbReference type="ARBA" id="ARBA00022840"/>
    </source>
</evidence>
<feature type="region of interest" description="Disordered" evidence="10">
    <location>
        <begin position="387"/>
        <end position="413"/>
    </location>
</feature>
<keyword evidence="4" id="KW-0963">Cytoplasm</keyword>
<reference evidence="15" key="1">
    <citation type="journal article" date="2023" name="Science">
        <title>Genome structures resolve the early diversification of teleost fishes.</title>
        <authorList>
            <person name="Parey E."/>
            <person name="Louis A."/>
            <person name="Montfort J."/>
            <person name="Bouchez O."/>
            <person name="Roques C."/>
            <person name="Iampietro C."/>
            <person name="Lluch J."/>
            <person name="Castinel A."/>
            <person name="Donnadieu C."/>
            <person name="Desvignes T."/>
            <person name="Floi Bucao C."/>
            <person name="Jouanno E."/>
            <person name="Wen M."/>
            <person name="Mejri S."/>
            <person name="Dirks R."/>
            <person name="Jansen H."/>
            <person name="Henkel C."/>
            <person name="Chen W.J."/>
            <person name="Zahm M."/>
            <person name="Cabau C."/>
            <person name="Klopp C."/>
            <person name="Thompson A.W."/>
            <person name="Robinson-Rechavi M."/>
            <person name="Braasch I."/>
            <person name="Lecointre G."/>
            <person name="Bobe J."/>
            <person name="Postlethwait J.H."/>
            <person name="Berthelot C."/>
            <person name="Roest Crollius H."/>
            <person name="Guiguen Y."/>
        </authorList>
    </citation>
    <scope>NUCLEOTIDE SEQUENCE</scope>
    <source>
        <strain evidence="15">Concon-B</strain>
    </source>
</reference>
<sequence length="1200" mass="131953">MVEKIARAFDSCQNKYIVGMETAVKWLVGKLMSPLWRRAEDDDVGFYMTDTEEIRRVPGGVVTRLCQDYGLIDDAVYFTAQEVMGGVPLRVGDGVTSIAVRGGPHGGWRALRVELLTDSWEEGGGTSLESEMSRLRPLTGTVTSCDRDGGFINQTTFFPRRALCDGYEPMKGDWVQAQYFISATEWSSQAHSVSPLRYRRMDNACVSSVLGRSGVVEEDSVFFSLDSVLLPGQYRPCRGDRVNMVVLESSQSFYCWRALCMAPTQPSVSEARPGLDGEMEALQENRGGLLVSQDTHFSMLMLGECRELVVWIENHGSEVQTLKRCELAGWDSEGQFSLRPLARLAPPDALPKAGPWRQTPGPATITQILWEGVTRSPQCRGPYGGLTGLSAPTPEGPDGAGDGGGAAWPPGKDPVRAEDRNADIAPGAKLSVTVSCRAKTLGRCTEMLLLHFPLFTIGRRLELSASSAEERLLLPSAPYSPSAAPPRPPPSQQVVTVLPTAPPTRLLRRHLPSFLGSYPVPQALWDCVEQQSDVLVAQPKLAEPLSPATAHGRFSALLWLEEVQAARELREFSLSGALLRKGAHYLHLEVPGLAEGRPSVFIGDRVTLKKPLSGGLMMEYISYVMEINDEDLSLRVNADLQHSYLGEPLDVEFTFNRLTMRRCHCALEQTRHFGENVLFPSKVTLQDPVWNGEWLSGDQEEDQVPEEEEEEGRSSLTTRGPNILSMCVDMVSVATQTNPDVAVPQRPIPKPGQFFLPALNPAQREAVRRILAGEARPTPYVLFGPPGTGKTITLIETILQVYHRVPSSRLLVCTPSNSAADLICLRLHHSGFLRDASLVRVNATCRQEESVQEVLRQYCRAGEDLRHASFHRIVVSTCSSAGMFYQIGLRVGHFTHVFIDEAGQATEPEAMIPLGLLSERDGQMVLAGDPQQLGPVVKSRLASAFGLGVSLIERLMATALYSAGESGYNPLLVTKLVWNYRSHEALLALPSRLFYRGELCARAPRRVVEALCHWRRLPARGFPLLFHGLRGTEMREASNPSWFNPGEAVQVMLYCCQLAKRLYRPIAASQIGVIAPYRKQVEKIRVLLSRVGLTEIKVGSVEEFQGQEFLVIILSTVRSNDVAVTEDVQYILGFLSNPKRFNVAITRPKALLIIVGNPTSSSSALLQYCFENGAIVGCDPPSSLHTAPPCPAPSIPTATL</sequence>
<keyword evidence="5" id="KW-0547">Nucleotide-binding</keyword>
<keyword evidence="7" id="KW-0347">Helicase</keyword>
<comment type="catalytic activity">
    <reaction evidence="9">
        <text>ATP + H2O = ADP + phosphate + H(+)</text>
        <dbReference type="Rhea" id="RHEA:13065"/>
        <dbReference type="ChEBI" id="CHEBI:15377"/>
        <dbReference type="ChEBI" id="CHEBI:15378"/>
        <dbReference type="ChEBI" id="CHEBI:30616"/>
        <dbReference type="ChEBI" id="CHEBI:43474"/>
        <dbReference type="ChEBI" id="CHEBI:456216"/>
        <dbReference type="EC" id="3.6.4.13"/>
    </reaction>
</comment>
<dbReference type="GO" id="GO:0005737">
    <property type="term" value="C:cytoplasm"/>
    <property type="evidence" value="ECO:0007669"/>
    <property type="project" value="UniProtKB-SubCell"/>
</dbReference>
<dbReference type="GO" id="GO:0003724">
    <property type="term" value="F:RNA helicase activity"/>
    <property type="evidence" value="ECO:0007669"/>
    <property type="project" value="UniProtKB-EC"/>
</dbReference>
<evidence type="ECO:0000259" key="12">
    <source>
        <dbReference type="Pfam" id="PF13087"/>
    </source>
</evidence>
<evidence type="ECO:0000313" key="15">
    <source>
        <dbReference type="EMBL" id="KAJ8250002.1"/>
    </source>
</evidence>
<dbReference type="EC" id="3.6.4.13" evidence="3"/>
<evidence type="ECO:0000313" key="16">
    <source>
        <dbReference type="Proteomes" id="UP001152803"/>
    </source>
</evidence>
<evidence type="ECO:0000256" key="6">
    <source>
        <dbReference type="ARBA" id="ARBA00022801"/>
    </source>
</evidence>
<organism evidence="15 16">
    <name type="scientific">Conger conger</name>
    <name type="common">Conger eel</name>
    <name type="synonym">Muraena conger</name>
    <dbReference type="NCBI Taxonomy" id="82655"/>
    <lineage>
        <taxon>Eukaryota</taxon>
        <taxon>Metazoa</taxon>
        <taxon>Chordata</taxon>
        <taxon>Craniata</taxon>
        <taxon>Vertebrata</taxon>
        <taxon>Euteleostomi</taxon>
        <taxon>Actinopterygii</taxon>
        <taxon>Neopterygii</taxon>
        <taxon>Teleostei</taxon>
        <taxon>Anguilliformes</taxon>
        <taxon>Congridae</taxon>
        <taxon>Conger</taxon>
    </lineage>
</organism>
<dbReference type="InterPro" id="IPR047187">
    <property type="entry name" value="SF1_C_Upf1"/>
</dbReference>
<comment type="caution">
    <text evidence="15">The sequence shown here is derived from an EMBL/GenBank/DDBJ whole genome shotgun (WGS) entry which is preliminary data.</text>
</comment>
<evidence type="ECO:0000259" key="14">
    <source>
        <dbReference type="Pfam" id="PF21634"/>
    </source>
</evidence>
<protein>
    <recommendedName>
        <fullName evidence="3">RNA helicase</fullName>
        <ecNumber evidence="3">3.6.4.13</ecNumber>
    </recommendedName>
</protein>
<evidence type="ECO:0000256" key="5">
    <source>
        <dbReference type="ARBA" id="ARBA00022741"/>
    </source>
</evidence>
<dbReference type="CDD" id="cd18808">
    <property type="entry name" value="SF1_C_Upf1"/>
    <property type="match status" value="1"/>
</dbReference>
<evidence type="ECO:0000256" key="7">
    <source>
        <dbReference type="ARBA" id="ARBA00022806"/>
    </source>
</evidence>
<dbReference type="Pfam" id="PF13087">
    <property type="entry name" value="AAA_12"/>
    <property type="match status" value="1"/>
</dbReference>
<keyword evidence="16" id="KW-1185">Reference proteome</keyword>
<dbReference type="PANTHER" id="PTHR45418:SF1">
    <property type="entry name" value="CANCER_TESTIS ANTIGEN 55"/>
    <property type="match status" value="1"/>
</dbReference>
<dbReference type="AlphaFoldDB" id="A0A9Q1CW10"/>
<evidence type="ECO:0000256" key="3">
    <source>
        <dbReference type="ARBA" id="ARBA00012552"/>
    </source>
</evidence>
<keyword evidence="6" id="KW-0378">Hydrolase</keyword>
<dbReference type="InterPro" id="IPR025223">
    <property type="entry name" value="S1-like_RNA-bd_dom"/>
</dbReference>